<comment type="catalytic activity">
    <reaction evidence="13">
        <text>ATP + H2O = ADP + phosphate + H(+)</text>
        <dbReference type="Rhea" id="RHEA:13065"/>
        <dbReference type="ChEBI" id="CHEBI:15377"/>
        <dbReference type="ChEBI" id="CHEBI:15378"/>
        <dbReference type="ChEBI" id="CHEBI:30616"/>
        <dbReference type="ChEBI" id="CHEBI:43474"/>
        <dbReference type="ChEBI" id="CHEBI:456216"/>
        <dbReference type="EC" id="5.6.2.4"/>
    </reaction>
</comment>
<geneLocation type="plasmid" evidence="19">
    <name>pcba1112-01</name>
</geneLocation>
<keyword evidence="4 14" id="KW-0378">Hydrolase</keyword>
<feature type="compositionally biased region" description="Polar residues" evidence="15">
    <location>
        <begin position="961"/>
        <end position="971"/>
    </location>
</feature>
<dbReference type="InterPro" id="IPR014016">
    <property type="entry name" value="UvrD-like_ATP-bd"/>
</dbReference>
<evidence type="ECO:0000256" key="4">
    <source>
        <dbReference type="ARBA" id="ARBA00022801"/>
    </source>
</evidence>
<evidence type="ECO:0000256" key="6">
    <source>
        <dbReference type="ARBA" id="ARBA00022839"/>
    </source>
</evidence>
<keyword evidence="10" id="KW-0413">Isomerase</keyword>
<reference evidence="18 19" key="1">
    <citation type="submission" date="2018-07" db="EMBL/GenBank/DDBJ databases">
        <title>Genome sequences of Haloplanus sp. CBA1112.</title>
        <authorList>
            <person name="Kim Y.B."/>
            <person name="Roh S.W."/>
        </authorList>
    </citation>
    <scope>NUCLEOTIDE SEQUENCE [LARGE SCALE GENOMIC DNA]</scope>
    <source>
        <strain evidence="18 19">CBA1112</strain>
        <plasmid evidence="19">pcba1112-01</plasmid>
    </source>
</reference>
<feature type="binding site" evidence="14">
    <location>
        <begin position="34"/>
        <end position="41"/>
    </location>
    <ligand>
        <name>ATP</name>
        <dbReference type="ChEBI" id="CHEBI:30616"/>
    </ligand>
</feature>
<evidence type="ECO:0000256" key="10">
    <source>
        <dbReference type="ARBA" id="ARBA00023235"/>
    </source>
</evidence>
<feature type="region of interest" description="Disordered" evidence="15">
    <location>
        <begin position="945"/>
        <end position="971"/>
    </location>
</feature>
<keyword evidence="9" id="KW-0234">DNA repair</keyword>
<feature type="domain" description="UvrD-like helicase ATP-binding" evidence="16">
    <location>
        <begin position="13"/>
        <end position="439"/>
    </location>
</feature>
<accession>A0A345E8C1</accession>
<keyword evidence="6" id="KW-0269">Exonuclease</keyword>
<evidence type="ECO:0000256" key="15">
    <source>
        <dbReference type="SAM" id="MobiDB-lite"/>
    </source>
</evidence>
<evidence type="ECO:0000256" key="13">
    <source>
        <dbReference type="ARBA" id="ARBA00048988"/>
    </source>
</evidence>
<keyword evidence="7 14" id="KW-0067">ATP-binding</keyword>
<dbReference type="PANTHER" id="PTHR11070">
    <property type="entry name" value="UVRD / RECB / PCRA DNA HELICASE FAMILY MEMBER"/>
    <property type="match status" value="1"/>
</dbReference>
<dbReference type="GeneID" id="37285406"/>
<feature type="compositionally biased region" description="Acidic residues" evidence="15">
    <location>
        <begin position="1"/>
        <end position="12"/>
    </location>
</feature>
<dbReference type="EMBL" id="CP031147">
    <property type="protein sequence ID" value="AXG08443.1"/>
    <property type="molecule type" value="Genomic_DNA"/>
</dbReference>
<keyword evidence="1" id="KW-0540">Nuclease</keyword>
<dbReference type="Pfam" id="PF00580">
    <property type="entry name" value="UvrD-helicase"/>
    <property type="match status" value="2"/>
</dbReference>
<keyword evidence="5 14" id="KW-0347">Helicase</keyword>
<dbReference type="InterPro" id="IPR011604">
    <property type="entry name" value="PDDEXK-like_dom_sf"/>
</dbReference>
<evidence type="ECO:0000259" key="16">
    <source>
        <dbReference type="PROSITE" id="PS51198"/>
    </source>
</evidence>
<evidence type="ECO:0000256" key="12">
    <source>
        <dbReference type="ARBA" id="ARBA00034808"/>
    </source>
</evidence>
<keyword evidence="3" id="KW-0227">DNA damage</keyword>
<dbReference type="RefSeq" id="WP_114604767.1">
    <property type="nucleotide sequence ID" value="NZ_CP031147.1"/>
</dbReference>
<dbReference type="InterPro" id="IPR027417">
    <property type="entry name" value="P-loop_NTPase"/>
</dbReference>
<dbReference type="Gene3D" id="3.90.320.10">
    <property type="match status" value="1"/>
</dbReference>
<dbReference type="GO" id="GO:0043138">
    <property type="term" value="F:3'-5' DNA helicase activity"/>
    <property type="evidence" value="ECO:0007669"/>
    <property type="project" value="UniProtKB-EC"/>
</dbReference>
<comment type="catalytic activity">
    <reaction evidence="11">
        <text>Couples ATP hydrolysis with the unwinding of duplex DNA by translocating in the 3'-5' direction.</text>
        <dbReference type="EC" id="5.6.2.4"/>
    </reaction>
</comment>
<dbReference type="InterPro" id="IPR000212">
    <property type="entry name" value="DNA_helicase_UvrD/REP"/>
</dbReference>
<feature type="domain" description="UvrD-like helicase C-terminal" evidence="17">
    <location>
        <begin position="440"/>
        <end position="728"/>
    </location>
</feature>
<evidence type="ECO:0000313" key="19">
    <source>
        <dbReference type="Proteomes" id="UP000252985"/>
    </source>
</evidence>
<dbReference type="PROSITE" id="PS51217">
    <property type="entry name" value="UVRD_HELICASE_CTER"/>
    <property type="match status" value="1"/>
</dbReference>
<dbReference type="Pfam" id="PF12705">
    <property type="entry name" value="PDDEXK_1"/>
    <property type="match status" value="1"/>
</dbReference>
<evidence type="ECO:0000256" key="5">
    <source>
        <dbReference type="ARBA" id="ARBA00022806"/>
    </source>
</evidence>
<dbReference type="CDD" id="cd17932">
    <property type="entry name" value="DEXQc_UvrD"/>
    <property type="match status" value="1"/>
</dbReference>
<keyword evidence="8" id="KW-0238">DNA-binding</keyword>
<evidence type="ECO:0000259" key="17">
    <source>
        <dbReference type="PROSITE" id="PS51217"/>
    </source>
</evidence>
<dbReference type="GO" id="GO:0004527">
    <property type="term" value="F:exonuclease activity"/>
    <property type="evidence" value="ECO:0007669"/>
    <property type="project" value="UniProtKB-KW"/>
</dbReference>
<dbReference type="Pfam" id="PF13361">
    <property type="entry name" value="UvrD_C"/>
    <property type="match status" value="1"/>
</dbReference>
<keyword evidence="2 14" id="KW-0547">Nucleotide-binding</keyword>
<dbReference type="Gene3D" id="1.10.486.10">
    <property type="entry name" value="PCRA, domain 4"/>
    <property type="match status" value="1"/>
</dbReference>
<dbReference type="GO" id="GO:0003677">
    <property type="term" value="F:DNA binding"/>
    <property type="evidence" value="ECO:0007669"/>
    <property type="project" value="UniProtKB-KW"/>
</dbReference>
<dbReference type="Gene3D" id="3.40.50.300">
    <property type="entry name" value="P-loop containing nucleotide triphosphate hydrolases"/>
    <property type="match status" value="3"/>
</dbReference>
<keyword evidence="18" id="KW-0614">Plasmid</keyword>
<dbReference type="KEGG" id="haq:DU484_00470"/>
<dbReference type="PANTHER" id="PTHR11070:SF2">
    <property type="entry name" value="ATP-DEPENDENT DNA HELICASE SRS2"/>
    <property type="match status" value="1"/>
</dbReference>
<evidence type="ECO:0000256" key="8">
    <source>
        <dbReference type="ARBA" id="ARBA00023125"/>
    </source>
</evidence>
<evidence type="ECO:0000256" key="3">
    <source>
        <dbReference type="ARBA" id="ARBA00022763"/>
    </source>
</evidence>
<evidence type="ECO:0000256" key="2">
    <source>
        <dbReference type="ARBA" id="ARBA00022741"/>
    </source>
</evidence>
<dbReference type="GO" id="GO:0000725">
    <property type="term" value="P:recombinational repair"/>
    <property type="evidence" value="ECO:0007669"/>
    <property type="project" value="TreeGrafter"/>
</dbReference>
<dbReference type="InterPro" id="IPR014017">
    <property type="entry name" value="DNA_helicase_UvrD-like_C"/>
</dbReference>
<feature type="region of interest" description="Disordered" evidence="15">
    <location>
        <begin position="1"/>
        <end position="22"/>
    </location>
</feature>
<evidence type="ECO:0000256" key="11">
    <source>
        <dbReference type="ARBA" id="ARBA00034617"/>
    </source>
</evidence>
<name>A0A345E8C1_9EURY</name>
<organism evidence="18 19">
    <name type="scientific">Haloplanus rubicundus</name>
    <dbReference type="NCBI Taxonomy" id="1547898"/>
    <lineage>
        <taxon>Archaea</taxon>
        <taxon>Methanobacteriati</taxon>
        <taxon>Methanobacteriota</taxon>
        <taxon>Stenosarchaea group</taxon>
        <taxon>Halobacteria</taxon>
        <taxon>Halobacteriales</taxon>
        <taxon>Haloferacaceae</taxon>
        <taxon>Haloplanus</taxon>
    </lineage>
</organism>
<evidence type="ECO:0000313" key="18">
    <source>
        <dbReference type="EMBL" id="AXG08443.1"/>
    </source>
</evidence>
<evidence type="ECO:0000256" key="14">
    <source>
        <dbReference type="PROSITE-ProRule" id="PRU00560"/>
    </source>
</evidence>
<evidence type="ECO:0000256" key="7">
    <source>
        <dbReference type="ARBA" id="ARBA00022840"/>
    </source>
</evidence>
<dbReference type="GO" id="GO:0005524">
    <property type="term" value="F:ATP binding"/>
    <property type="evidence" value="ECO:0007669"/>
    <property type="project" value="UniProtKB-UniRule"/>
</dbReference>
<dbReference type="AlphaFoldDB" id="A0A345E8C1"/>
<dbReference type="SUPFAM" id="SSF52540">
    <property type="entry name" value="P-loop containing nucleoside triphosphate hydrolases"/>
    <property type="match status" value="1"/>
</dbReference>
<dbReference type="PROSITE" id="PS51198">
    <property type="entry name" value="UVRD_HELICASE_ATP_BIND"/>
    <property type="match status" value="1"/>
</dbReference>
<proteinExistence type="predicted"/>
<sequence>MSGVFEEDDDVDEGPKGNQGEIIETDDFPMRVLAGAGTGKTFTMVRKVEHLLRTEQTSPQNVLALTFTNKAADSMRRKLNARLDTAGYDIDAYTYHSICHSILKEYPYYADLPSGFTVASDADKFELAENAVEEIEYQFVNPDGSYRHSPPEALLNFISSMKQEGVRPADLETYLPSGEVLVELNEMADRIETAARNHLRRQSLRDGADAFCDDLETFALELQLEQKSLGTSPLEEDIGAYLQQLIETTETIQARIRTDSDAIDHGAKQAAVRIPAVLFSGYGSEGNRMTRKSDFPTGIPKLPFTLIDRLRTYLEDCQRAADFVTGYRAYETQRLDSELVDFDDLIHKAVELLRDDDLAAEIAGQWDYVFCDEFQDTDSIQFELVEALAKHNRLFVVGDDDQAIYEWRGANSENIGSKLTATYQPNLIDKELDLNFRSKQPILNLANDAITALEDRRSDKQLTAFGKKRDATDGVAYIDTSPPDGEDALDDDEYQANQITTAIAGLLRGDFDPVEESYDLEDIAILVRKNRHAEPLIQSFGEAGIPFELVGDLATESVGVETVLAYLRAIAAPSDDVSVRRVLLMRYRLSEADLRLLADSADRLIDAVFSANPSELSEPERFVTARDHFHHLFSRRHLLSVQQLYHELLHTTDIEWFLTHTERRELKGLEELIAEYGDGTSQPPLDADFLDYLDHHDSITDVTDSAPNEQGESASDAVSIMTIHKAKGLDFPVVVMPELTADQWAPRARSYADLVEAVNGCGFWEADQIKRDQQEARRLLHVGITRAEEQLILCGHGEAPETPDEGVTLDYIQRWIGDGIRWDVSASSFPVWEQIQESLPASAQDWTELVSEASPRQTEAVATYDGGELTYQAAVETVLDQADRLLNGTLSDGEPASINIQSDAFTTIETPSIRRSHSYTSLGTVEDCARKHYLDHVVYAPELPRRLRPSVDSDGSETDTNDAPSVTATDTGASNREIGVLFHETAEAAIDRNRTERSEWREICEQLAVERGLEQALEDALDCVDRFFQTPVADWTLLSAEHSFGIEIEDYYVVGEIDCLARRPDGELVVLDYKATESAKGETNRQLPLYILACEELFEESITTAGYVYVGDVGPDIDLRTYDDDRLEDARTRILGGLQKANTSSYADYTTGEHCKWCPHNELPCSGLHGE</sequence>
<dbReference type="Proteomes" id="UP000252985">
    <property type="component" value="Plasmid pCBA1112-01"/>
</dbReference>
<dbReference type="InterPro" id="IPR038726">
    <property type="entry name" value="PDDEXK_AddAB-type"/>
</dbReference>
<protein>
    <recommendedName>
        <fullName evidence="12">DNA 3'-5' helicase</fullName>
        <ecNumber evidence="12">5.6.2.4</ecNumber>
    </recommendedName>
</protein>
<gene>
    <name evidence="18" type="ORF">DU484_00470</name>
</gene>
<evidence type="ECO:0000256" key="1">
    <source>
        <dbReference type="ARBA" id="ARBA00022722"/>
    </source>
</evidence>
<dbReference type="EC" id="5.6.2.4" evidence="12"/>
<evidence type="ECO:0000256" key="9">
    <source>
        <dbReference type="ARBA" id="ARBA00023204"/>
    </source>
</evidence>